<dbReference type="Gene3D" id="1.20.59.10">
    <property type="entry name" value="Chorismate mutase"/>
    <property type="match status" value="1"/>
</dbReference>
<accession>A0ABW2Z2V4</accession>
<dbReference type="RefSeq" id="WP_298263662.1">
    <property type="nucleotide sequence ID" value="NZ_JBHTIC010000002.1"/>
</dbReference>
<dbReference type="PANTHER" id="PTHR43018">
    <property type="entry name" value="PHOSPHO-2-DEHYDRO-3-DEOXYHEPTONATE ALDOLASE"/>
    <property type="match status" value="1"/>
</dbReference>
<sequence length="358" mass="40461">MEIKKENRRWLDAMNLAHPIVIAGPCSAETEEQVLKTAHLLKDTDTNVFRAGIWKPRTRPGGFEGVGEKGLPWLQKVKEETGMLVTTEVGNTDHVEKALKHDIDILWIGARTTVNPFAVQEIADSLKGVDKPVLVKNPVNPDLPLWLGGVERLQSAGISQLGVIHRGFSAYNTMHYRNKPKWHIAIELKKEFPDLPLILDPSHICGRRDTILDVSQTALDLNYDGFMIETHIDPDNAWSDAKQQITPAQLNQITQDLRIRQKNSTAEEFQRKLNMHRKELDLIDSNIIDILSDRMGIAKAIGKLKHDENVAILQSGRWADILNKMVEDGQSKGLSKEFIEEIFKAIHVESINIQHNVK</sequence>
<feature type="coiled-coil region" evidence="3">
    <location>
        <begin position="259"/>
        <end position="286"/>
    </location>
</feature>
<keyword evidence="2" id="KW-0808">Transferase</keyword>
<evidence type="ECO:0000256" key="3">
    <source>
        <dbReference type="SAM" id="Coils"/>
    </source>
</evidence>
<gene>
    <name evidence="5" type="ORF">ACFQZW_01380</name>
</gene>
<dbReference type="InterPro" id="IPR052899">
    <property type="entry name" value="Class-I_DAHP_synthase"/>
</dbReference>
<dbReference type="InterPro" id="IPR013785">
    <property type="entry name" value="Aldolase_TIM"/>
</dbReference>
<dbReference type="SMART" id="SM00830">
    <property type="entry name" value="CM_2"/>
    <property type="match status" value="1"/>
</dbReference>
<proteinExistence type="predicted"/>
<dbReference type="EC" id="5.4.99.5" evidence="1"/>
<dbReference type="Proteomes" id="UP001597032">
    <property type="component" value="Unassembled WGS sequence"/>
</dbReference>
<dbReference type="Pfam" id="PF00793">
    <property type="entry name" value="DAHP_synth_1"/>
    <property type="match status" value="1"/>
</dbReference>
<keyword evidence="6" id="KW-1185">Reference proteome</keyword>
<dbReference type="EMBL" id="JBHTIC010000002">
    <property type="protein sequence ID" value="MFD0760725.1"/>
    <property type="molecule type" value="Genomic_DNA"/>
</dbReference>
<dbReference type="InterPro" id="IPR002701">
    <property type="entry name" value="CM_II_prokaryot"/>
</dbReference>
<evidence type="ECO:0000313" key="5">
    <source>
        <dbReference type="EMBL" id="MFD0760725.1"/>
    </source>
</evidence>
<dbReference type="SUPFAM" id="SSF51569">
    <property type="entry name" value="Aldolase"/>
    <property type="match status" value="1"/>
</dbReference>
<keyword evidence="3" id="KW-0175">Coiled coil</keyword>
<dbReference type="SUPFAM" id="SSF48600">
    <property type="entry name" value="Chorismate mutase II"/>
    <property type="match status" value="1"/>
</dbReference>
<organism evidence="5 6">
    <name type="scientific">Lutibacter aestuarii</name>
    <dbReference type="NCBI Taxonomy" id="861111"/>
    <lineage>
        <taxon>Bacteria</taxon>
        <taxon>Pseudomonadati</taxon>
        <taxon>Bacteroidota</taxon>
        <taxon>Flavobacteriia</taxon>
        <taxon>Flavobacteriales</taxon>
        <taxon>Flavobacteriaceae</taxon>
        <taxon>Lutibacter</taxon>
    </lineage>
</organism>
<dbReference type="InterPro" id="IPR036979">
    <property type="entry name" value="CM_dom_sf"/>
</dbReference>
<name>A0ABW2Z2V4_9FLAO</name>
<dbReference type="PANTHER" id="PTHR43018:SF1">
    <property type="entry name" value="PROTEIN AROA(G)"/>
    <property type="match status" value="1"/>
</dbReference>
<feature type="domain" description="Chorismate mutase" evidence="4">
    <location>
        <begin position="267"/>
        <end position="358"/>
    </location>
</feature>
<dbReference type="Gene3D" id="3.20.20.70">
    <property type="entry name" value="Aldolase class I"/>
    <property type="match status" value="1"/>
</dbReference>
<dbReference type="InterPro" id="IPR036263">
    <property type="entry name" value="Chorismate_II_sf"/>
</dbReference>
<dbReference type="PROSITE" id="PS51168">
    <property type="entry name" value="CHORISMATE_MUT_2"/>
    <property type="match status" value="1"/>
</dbReference>
<dbReference type="InterPro" id="IPR006218">
    <property type="entry name" value="DAHP1/KDSA"/>
</dbReference>
<evidence type="ECO:0000256" key="1">
    <source>
        <dbReference type="ARBA" id="ARBA00012404"/>
    </source>
</evidence>
<evidence type="ECO:0000259" key="4">
    <source>
        <dbReference type="PROSITE" id="PS51168"/>
    </source>
</evidence>
<evidence type="ECO:0000313" key="6">
    <source>
        <dbReference type="Proteomes" id="UP001597032"/>
    </source>
</evidence>
<evidence type="ECO:0000256" key="2">
    <source>
        <dbReference type="ARBA" id="ARBA00022679"/>
    </source>
</evidence>
<dbReference type="Pfam" id="PF01817">
    <property type="entry name" value="CM_2"/>
    <property type="match status" value="1"/>
</dbReference>
<protein>
    <recommendedName>
        <fullName evidence="1">chorismate mutase</fullName>
        <ecNumber evidence="1">5.4.99.5</ecNumber>
    </recommendedName>
</protein>
<comment type="caution">
    <text evidence="5">The sequence shown here is derived from an EMBL/GenBank/DDBJ whole genome shotgun (WGS) entry which is preliminary data.</text>
</comment>
<reference evidence="6" key="1">
    <citation type="journal article" date="2019" name="Int. J. Syst. Evol. Microbiol.">
        <title>The Global Catalogue of Microorganisms (GCM) 10K type strain sequencing project: providing services to taxonomists for standard genome sequencing and annotation.</title>
        <authorList>
            <consortium name="The Broad Institute Genomics Platform"/>
            <consortium name="The Broad Institute Genome Sequencing Center for Infectious Disease"/>
            <person name="Wu L."/>
            <person name="Ma J."/>
        </authorList>
    </citation>
    <scope>NUCLEOTIDE SEQUENCE [LARGE SCALE GENOMIC DNA]</scope>
    <source>
        <strain evidence="6">CCUG 60022</strain>
    </source>
</reference>